<gene>
    <name evidence="1" type="ordered locus">Ferp_2028</name>
</gene>
<reference evidence="1 2" key="2">
    <citation type="journal article" date="2011" name="Stand. Genomic Sci.">
        <title>Complete genome sequence of Ferroglobus placidus AEDII12DO.</title>
        <authorList>
            <person name="Anderson I."/>
            <person name="Risso C."/>
            <person name="Holmes D."/>
            <person name="Lucas S."/>
            <person name="Copeland A."/>
            <person name="Lapidus A."/>
            <person name="Cheng J.F."/>
            <person name="Bruce D."/>
            <person name="Goodwin L."/>
            <person name="Pitluck S."/>
            <person name="Saunders E."/>
            <person name="Brettin T."/>
            <person name="Detter J.C."/>
            <person name="Han C."/>
            <person name="Tapia R."/>
            <person name="Larimer F."/>
            <person name="Land M."/>
            <person name="Hauser L."/>
            <person name="Woyke T."/>
            <person name="Lovley D."/>
            <person name="Kyrpides N."/>
            <person name="Ivanova N."/>
        </authorList>
    </citation>
    <scope>NUCLEOTIDE SEQUENCE [LARGE SCALE GENOMIC DNA]</scope>
    <source>
        <strain evidence="2">DSM 10642 / AEDII12DO</strain>
    </source>
</reference>
<dbReference type="RefSeq" id="WP_012966504.1">
    <property type="nucleotide sequence ID" value="NC_013849.1"/>
</dbReference>
<accession>D3S0A2</accession>
<sequence length="78" mass="8854">MEVTRKALEYLKENGIKAVKISLVWTCSIYAKIEVFKEKIDEEGEEIDGILFVLDEDAKAFLDGLILDADEGLFFRAP</sequence>
<organism evidence="1 2">
    <name type="scientific">Ferroglobus placidus (strain DSM 10642 / AEDII12DO)</name>
    <dbReference type="NCBI Taxonomy" id="589924"/>
    <lineage>
        <taxon>Archaea</taxon>
        <taxon>Methanobacteriati</taxon>
        <taxon>Methanobacteriota</taxon>
        <taxon>Archaeoglobi</taxon>
        <taxon>Archaeoglobales</taxon>
        <taxon>Archaeoglobaceae</taxon>
        <taxon>Ferroglobus</taxon>
    </lineage>
</organism>
<reference evidence="2" key="1">
    <citation type="submission" date="2010-02" db="EMBL/GenBank/DDBJ databases">
        <title>Complete sequence of Ferroglobus placidus DSM 10642.</title>
        <authorList>
            <consortium name="US DOE Joint Genome Institute"/>
            <person name="Lucas S."/>
            <person name="Copeland A."/>
            <person name="Lapidus A."/>
            <person name="Cheng J.-F."/>
            <person name="Bruce D."/>
            <person name="Goodwin L."/>
            <person name="Pitluck S."/>
            <person name="Saunders E."/>
            <person name="Brettin T."/>
            <person name="Detter J.C."/>
            <person name="Han C."/>
            <person name="Tapia R."/>
            <person name="Larimer F."/>
            <person name="Land M."/>
            <person name="Hauser L."/>
            <person name="Kyrpides N."/>
            <person name="Ivanova N."/>
            <person name="Holmes D."/>
            <person name="Lovley D."/>
            <person name="Kyrpides N."/>
            <person name="Anderson I.J."/>
            <person name="Woyke T."/>
        </authorList>
    </citation>
    <scope>NUCLEOTIDE SEQUENCE [LARGE SCALE GENOMIC DNA]</scope>
    <source>
        <strain evidence="2">DSM 10642 / AEDII12DO</strain>
    </source>
</reference>
<proteinExistence type="predicted"/>
<evidence type="ECO:0000313" key="2">
    <source>
        <dbReference type="Proteomes" id="UP000002613"/>
    </source>
</evidence>
<dbReference type="STRING" id="589924.Ferp_2028"/>
<dbReference type="KEGG" id="fpl:Ferp_2028"/>
<dbReference type="AlphaFoldDB" id="D3S0A2"/>
<dbReference type="EMBL" id="CP001899">
    <property type="protein sequence ID" value="ADC66165.1"/>
    <property type="molecule type" value="Genomic_DNA"/>
</dbReference>
<dbReference type="Proteomes" id="UP000002613">
    <property type="component" value="Chromosome"/>
</dbReference>
<evidence type="ECO:0008006" key="3">
    <source>
        <dbReference type="Google" id="ProtNLM"/>
    </source>
</evidence>
<dbReference type="HOGENOM" id="CLU_2613445_0_0_2"/>
<keyword evidence="2" id="KW-1185">Reference proteome</keyword>
<protein>
    <recommendedName>
        <fullName evidence="3">HesB/YadR/YfhF-family protein</fullName>
    </recommendedName>
</protein>
<name>D3S0A2_FERPA</name>
<evidence type="ECO:0000313" key="1">
    <source>
        <dbReference type="EMBL" id="ADC66165.1"/>
    </source>
</evidence>
<dbReference type="PaxDb" id="589924-Ferp_2028"/>
<dbReference type="GeneID" id="8779561"/>